<dbReference type="Proteomes" id="UP000238348">
    <property type="component" value="Chromosome"/>
</dbReference>
<sequence>MGKFTVTNEINCNLETFWKLFLDKGFTETLYRDELQFPEFRIVEQIETESEIIRRSEGQPKMELPAPVLKVLGSGFRYTEEGKLNKATKVWSFKLTPSTLADKLRNEGIVRAEAIGDNKVRRIAELVIEAKIFGVGGLIESAAEKELRKGWESSAVAMNKWIAQGKTL</sequence>
<proteinExistence type="predicted"/>
<name>A0A2L0ERW8_SORCE</name>
<accession>A0A2L0ERW8</accession>
<reference evidence="1 2" key="1">
    <citation type="submission" date="2015-09" db="EMBL/GenBank/DDBJ databases">
        <title>Sorangium comparison.</title>
        <authorList>
            <person name="Zaburannyi N."/>
            <person name="Bunk B."/>
            <person name="Overmann J."/>
            <person name="Mueller R."/>
        </authorList>
    </citation>
    <scope>NUCLEOTIDE SEQUENCE [LARGE SCALE GENOMIC DNA]</scope>
    <source>
        <strain evidence="1 2">So ce26</strain>
    </source>
</reference>
<protein>
    <recommendedName>
        <fullName evidence="3">DUF2505 domain-containing protein</fullName>
    </recommendedName>
</protein>
<dbReference type="OrthoDB" id="4230002at2"/>
<dbReference type="InterPro" id="IPR019639">
    <property type="entry name" value="DUF2505"/>
</dbReference>
<evidence type="ECO:0008006" key="3">
    <source>
        <dbReference type="Google" id="ProtNLM"/>
    </source>
</evidence>
<gene>
    <name evidence="1" type="ORF">SOCE26_034680</name>
</gene>
<evidence type="ECO:0000313" key="1">
    <source>
        <dbReference type="EMBL" id="AUX42043.1"/>
    </source>
</evidence>
<dbReference type="EMBL" id="CP012673">
    <property type="protein sequence ID" value="AUX42043.1"/>
    <property type="molecule type" value="Genomic_DNA"/>
</dbReference>
<organism evidence="1 2">
    <name type="scientific">Sorangium cellulosum</name>
    <name type="common">Polyangium cellulosum</name>
    <dbReference type="NCBI Taxonomy" id="56"/>
    <lineage>
        <taxon>Bacteria</taxon>
        <taxon>Pseudomonadati</taxon>
        <taxon>Myxococcota</taxon>
        <taxon>Polyangia</taxon>
        <taxon>Polyangiales</taxon>
        <taxon>Polyangiaceae</taxon>
        <taxon>Sorangium</taxon>
    </lineage>
</organism>
<dbReference type="AlphaFoldDB" id="A0A2L0ERW8"/>
<evidence type="ECO:0000313" key="2">
    <source>
        <dbReference type="Proteomes" id="UP000238348"/>
    </source>
</evidence>
<dbReference type="Pfam" id="PF10698">
    <property type="entry name" value="DUF2505"/>
    <property type="match status" value="1"/>
</dbReference>
<dbReference type="RefSeq" id="WP_104980919.1">
    <property type="nucleotide sequence ID" value="NZ_CP012673.1"/>
</dbReference>